<gene>
    <name evidence="2" type="ORF">GMARGA_LOCUS32777</name>
</gene>
<evidence type="ECO:0000256" key="1">
    <source>
        <dbReference type="SAM" id="MobiDB-lite"/>
    </source>
</evidence>
<dbReference type="Proteomes" id="UP000789901">
    <property type="component" value="Unassembled WGS sequence"/>
</dbReference>
<sequence>NKLKKFNVDDMDEPCEDDQDKIKKDNEANRIMNIDSEVTSETTIVSKVELKGYNQKKEKKMETISTKPKEIVDEPTRRKLTKRSFNVNNLDRLYSLEYCHQNKIRVENNGIDNEEKKEKAYSSESSDPND</sequence>
<proteinExistence type="predicted"/>
<reference evidence="2 3" key="1">
    <citation type="submission" date="2021-06" db="EMBL/GenBank/DDBJ databases">
        <authorList>
            <person name="Kallberg Y."/>
            <person name="Tangrot J."/>
            <person name="Rosling A."/>
        </authorList>
    </citation>
    <scope>NUCLEOTIDE SEQUENCE [LARGE SCALE GENOMIC DNA]</scope>
    <source>
        <strain evidence="2 3">120-4 pot B 10/14</strain>
    </source>
</reference>
<feature type="region of interest" description="Disordered" evidence="1">
    <location>
        <begin position="1"/>
        <end position="20"/>
    </location>
</feature>
<protein>
    <submittedName>
        <fullName evidence="2">25873_t:CDS:1</fullName>
    </submittedName>
</protein>
<name>A0ABN7WNK4_GIGMA</name>
<keyword evidence="3" id="KW-1185">Reference proteome</keyword>
<dbReference type="EMBL" id="CAJVQB010052388">
    <property type="protein sequence ID" value="CAG8835885.1"/>
    <property type="molecule type" value="Genomic_DNA"/>
</dbReference>
<comment type="caution">
    <text evidence="2">The sequence shown here is derived from an EMBL/GenBank/DDBJ whole genome shotgun (WGS) entry which is preliminary data.</text>
</comment>
<evidence type="ECO:0000313" key="3">
    <source>
        <dbReference type="Proteomes" id="UP000789901"/>
    </source>
</evidence>
<feature type="region of interest" description="Disordered" evidence="1">
    <location>
        <begin position="107"/>
        <end position="130"/>
    </location>
</feature>
<accession>A0ABN7WNK4</accession>
<evidence type="ECO:0000313" key="2">
    <source>
        <dbReference type="EMBL" id="CAG8835885.1"/>
    </source>
</evidence>
<feature type="non-terminal residue" evidence="2">
    <location>
        <position position="130"/>
    </location>
</feature>
<feature type="non-terminal residue" evidence="2">
    <location>
        <position position="1"/>
    </location>
</feature>
<organism evidence="2 3">
    <name type="scientific">Gigaspora margarita</name>
    <dbReference type="NCBI Taxonomy" id="4874"/>
    <lineage>
        <taxon>Eukaryota</taxon>
        <taxon>Fungi</taxon>
        <taxon>Fungi incertae sedis</taxon>
        <taxon>Mucoromycota</taxon>
        <taxon>Glomeromycotina</taxon>
        <taxon>Glomeromycetes</taxon>
        <taxon>Diversisporales</taxon>
        <taxon>Gigasporaceae</taxon>
        <taxon>Gigaspora</taxon>
    </lineage>
</organism>
<feature type="compositionally biased region" description="Acidic residues" evidence="1">
    <location>
        <begin position="9"/>
        <end position="19"/>
    </location>
</feature>